<evidence type="ECO:0000256" key="2">
    <source>
        <dbReference type="SAM" id="SignalP"/>
    </source>
</evidence>
<sequence>MASLQKMEATLWIALFGTILSWCQSDISVSMFHSGSIPLQSTVNFDPVAEFESVMHSKIQCAGACVRFQGCVAIVMTDGWCKMYDRTASGSDWIAQSQSVYMELKTGSFVTMSTADRTKASPATERLDSTLETQNIESTTRNAEFKTSGLSIETLMPQTEKSTTAQTIESVLETTKAATTAQIMESTPETTESETTAQIMESTPETTEAATTAQIMESTPETTEASTTAQIMESTPETTESETTAQNMESTPETTESETTAQIMESTPESTETSTTAQIMESTPETTEASTTAQIMESTPETTESETTAQNMESTPETTESETTAQIMESTPETTEASTTAQIMESTPETTESETTAQIMESTPETTEASTTAQIMESTPESTETSTTAQIMESTPETTEAATTAQIMESAPETTESETTAQIMESTPETTETLTTPSVKEFPASLGCPSTRSCSPLSADAVFLHYNQSYVVTAGKEYFSYDSMQSMCSAFPYATGLVSELTSTPGISLAPEMMASVMDGLILFIFNNPDVTMYRFVQNQDKYYVKLPRQALTASFPSISVDGGDCFLAHNFTHGTLFDGDKIYVDSLEFKRDEPFHTTYTNVENPFFNFMPSGNPHGCTETFVDGFILFLDHEKIYLYDTASKSHTNLGILCKT</sequence>
<reference evidence="5" key="1">
    <citation type="submission" date="2012-12" db="EMBL/GenBank/DDBJ databases">
        <authorList>
            <person name="Hellsten U."/>
            <person name="Grimwood J."/>
            <person name="Chapman J.A."/>
            <person name="Shapiro H."/>
            <person name="Aerts A."/>
            <person name="Otillar R.P."/>
            <person name="Terry A.Y."/>
            <person name="Boore J.L."/>
            <person name="Simakov O."/>
            <person name="Marletaz F."/>
            <person name="Cho S.-J."/>
            <person name="Edsinger-Gonzales E."/>
            <person name="Havlak P."/>
            <person name="Kuo D.-H."/>
            <person name="Larsson T."/>
            <person name="Lv J."/>
            <person name="Arendt D."/>
            <person name="Savage R."/>
            <person name="Osoegawa K."/>
            <person name="de Jong P."/>
            <person name="Lindberg D.R."/>
            <person name="Seaver E.C."/>
            <person name="Weisblat D.A."/>
            <person name="Putnam N.H."/>
            <person name="Grigoriev I.V."/>
            <person name="Rokhsar D.S."/>
        </authorList>
    </citation>
    <scope>NUCLEOTIDE SEQUENCE</scope>
    <source>
        <strain evidence="5">I ESC-2004</strain>
    </source>
</reference>
<dbReference type="HOGENOM" id="CLU_418723_0_0_1"/>
<dbReference type="EMBL" id="KB307554">
    <property type="protein sequence ID" value="ELT98765.1"/>
    <property type="molecule type" value="Genomic_DNA"/>
</dbReference>
<protein>
    <recommendedName>
        <fullName evidence="6">Apple domain-containing protein</fullName>
    </recommendedName>
</protein>
<dbReference type="EnsemblMetazoa" id="CapteT191810">
    <property type="protein sequence ID" value="CapteP191810"/>
    <property type="gene ID" value="CapteG191810"/>
</dbReference>
<organism evidence="3">
    <name type="scientific">Capitella teleta</name>
    <name type="common">Polychaete worm</name>
    <dbReference type="NCBI Taxonomy" id="283909"/>
    <lineage>
        <taxon>Eukaryota</taxon>
        <taxon>Metazoa</taxon>
        <taxon>Spiralia</taxon>
        <taxon>Lophotrochozoa</taxon>
        <taxon>Annelida</taxon>
        <taxon>Polychaeta</taxon>
        <taxon>Sedentaria</taxon>
        <taxon>Scolecida</taxon>
        <taxon>Capitellidae</taxon>
        <taxon>Capitella</taxon>
    </lineage>
</organism>
<proteinExistence type="predicted"/>
<gene>
    <name evidence="3" type="ORF">CAPTEDRAFT_191810</name>
</gene>
<dbReference type="STRING" id="283909.R7U6J6"/>
<feature type="signal peptide" evidence="2">
    <location>
        <begin position="1"/>
        <end position="25"/>
    </location>
</feature>
<accession>R7U6J6</accession>
<keyword evidence="2" id="KW-0732">Signal</keyword>
<feature type="region of interest" description="Disordered" evidence="1">
    <location>
        <begin position="183"/>
        <end position="437"/>
    </location>
</feature>
<evidence type="ECO:0008006" key="6">
    <source>
        <dbReference type="Google" id="ProtNLM"/>
    </source>
</evidence>
<dbReference type="EMBL" id="AMQN01001992">
    <property type="status" value="NOT_ANNOTATED_CDS"/>
    <property type="molecule type" value="Genomic_DNA"/>
</dbReference>
<evidence type="ECO:0000313" key="3">
    <source>
        <dbReference type="EMBL" id="ELT98765.1"/>
    </source>
</evidence>
<feature type="chain" id="PRO_5008787708" description="Apple domain-containing protein" evidence="2">
    <location>
        <begin position="26"/>
        <end position="655"/>
    </location>
</feature>
<dbReference type="AlphaFoldDB" id="R7U6J6"/>
<reference evidence="4" key="3">
    <citation type="submission" date="2015-06" db="UniProtKB">
        <authorList>
            <consortium name="EnsemblMetazoa"/>
        </authorList>
    </citation>
    <scope>IDENTIFICATION</scope>
</reference>
<dbReference type="Proteomes" id="UP000014760">
    <property type="component" value="Unassembled WGS sequence"/>
</dbReference>
<reference evidence="3 5" key="2">
    <citation type="journal article" date="2013" name="Nature">
        <title>Insights into bilaterian evolution from three spiralian genomes.</title>
        <authorList>
            <person name="Simakov O."/>
            <person name="Marletaz F."/>
            <person name="Cho S.J."/>
            <person name="Edsinger-Gonzales E."/>
            <person name="Havlak P."/>
            <person name="Hellsten U."/>
            <person name="Kuo D.H."/>
            <person name="Larsson T."/>
            <person name="Lv J."/>
            <person name="Arendt D."/>
            <person name="Savage R."/>
            <person name="Osoegawa K."/>
            <person name="de Jong P."/>
            <person name="Grimwood J."/>
            <person name="Chapman J.A."/>
            <person name="Shapiro H."/>
            <person name="Aerts A."/>
            <person name="Otillar R.P."/>
            <person name="Terry A.Y."/>
            <person name="Boore J.L."/>
            <person name="Grigoriev I.V."/>
            <person name="Lindberg D.R."/>
            <person name="Seaver E.C."/>
            <person name="Weisblat D.A."/>
            <person name="Putnam N.H."/>
            <person name="Rokhsar D.S."/>
        </authorList>
    </citation>
    <scope>NUCLEOTIDE SEQUENCE</scope>
    <source>
        <strain evidence="3 5">I ESC-2004</strain>
    </source>
</reference>
<keyword evidence="5" id="KW-1185">Reference proteome</keyword>
<evidence type="ECO:0000313" key="4">
    <source>
        <dbReference type="EnsemblMetazoa" id="CapteP191810"/>
    </source>
</evidence>
<dbReference type="OMA" id="SPCYLAS"/>
<evidence type="ECO:0000256" key="1">
    <source>
        <dbReference type="SAM" id="MobiDB-lite"/>
    </source>
</evidence>
<feature type="compositionally biased region" description="Low complexity" evidence="1">
    <location>
        <begin position="185"/>
        <end position="437"/>
    </location>
</feature>
<name>R7U6J6_CAPTE</name>
<evidence type="ECO:0000313" key="5">
    <source>
        <dbReference type="Proteomes" id="UP000014760"/>
    </source>
</evidence>